<keyword evidence="1 2" id="KW-0129">CBS domain</keyword>
<dbReference type="PANTHER" id="PTHR43080:SF26">
    <property type="entry name" value="REGULATORY PROTEIN"/>
    <property type="match status" value="1"/>
</dbReference>
<dbReference type="SUPFAM" id="SSF54631">
    <property type="entry name" value="CBS-domain pair"/>
    <property type="match status" value="1"/>
</dbReference>
<name>N6V0L6_9HYPH</name>
<evidence type="ECO:0000259" key="4">
    <source>
        <dbReference type="PROSITE" id="PS51371"/>
    </source>
</evidence>
<dbReference type="PATRIC" id="fig|363754.4.peg.5818"/>
<evidence type="ECO:0000313" key="5">
    <source>
        <dbReference type="EMBL" id="ENN84667.1"/>
    </source>
</evidence>
<dbReference type="CDD" id="cd04586">
    <property type="entry name" value="CBS_pair_BON_assoc"/>
    <property type="match status" value="1"/>
</dbReference>
<dbReference type="Gene3D" id="3.10.580.10">
    <property type="entry name" value="CBS-domain"/>
    <property type="match status" value="1"/>
</dbReference>
<feature type="domain" description="BON" evidence="3">
    <location>
        <begin position="155"/>
        <end position="223"/>
    </location>
</feature>
<dbReference type="OrthoDB" id="9783590at2"/>
<dbReference type="PROSITE" id="PS50914">
    <property type="entry name" value="BON"/>
    <property type="match status" value="1"/>
</dbReference>
<proteinExistence type="predicted"/>
<dbReference type="AlphaFoldDB" id="N6V0L6"/>
<dbReference type="Pfam" id="PF00571">
    <property type="entry name" value="CBS"/>
    <property type="match status" value="2"/>
</dbReference>
<dbReference type="EMBL" id="AQHN01000088">
    <property type="protein sequence ID" value="ENN84667.1"/>
    <property type="molecule type" value="Genomic_DNA"/>
</dbReference>
<dbReference type="SMART" id="SM00749">
    <property type="entry name" value="BON"/>
    <property type="match status" value="1"/>
</dbReference>
<gene>
    <name evidence="5" type="ORF">RHSP_68990</name>
</gene>
<accession>N6V0L6</accession>
<dbReference type="InterPro" id="IPR051257">
    <property type="entry name" value="Diverse_CBS-Domain"/>
</dbReference>
<dbReference type="Pfam" id="PF04972">
    <property type="entry name" value="BON"/>
    <property type="match status" value="1"/>
</dbReference>
<dbReference type="InterPro" id="IPR014004">
    <property type="entry name" value="Transpt-assoc_nodulatn_dom_bac"/>
</dbReference>
<dbReference type="PROSITE" id="PS51371">
    <property type="entry name" value="CBS"/>
    <property type="match status" value="2"/>
</dbReference>
<dbReference type="InterPro" id="IPR007055">
    <property type="entry name" value="BON_dom"/>
</dbReference>
<dbReference type="Gene3D" id="3.30.1340.30">
    <property type="match status" value="1"/>
</dbReference>
<dbReference type="RefSeq" id="WP_004126524.1">
    <property type="nucleotide sequence ID" value="NZ_AQHN01000088.1"/>
</dbReference>
<evidence type="ECO:0000313" key="6">
    <source>
        <dbReference type="Proteomes" id="UP000012429"/>
    </source>
</evidence>
<dbReference type="SMART" id="SM00116">
    <property type="entry name" value="CBS"/>
    <property type="match status" value="2"/>
</dbReference>
<feature type="domain" description="CBS" evidence="4">
    <location>
        <begin position="94"/>
        <end position="149"/>
    </location>
</feature>
<evidence type="ECO:0008006" key="7">
    <source>
        <dbReference type="Google" id="ProtNLM"/>
    </source>
</evidence>
<reference evidence="5 6" key="1">
    <citation type="journal article" date="2012" name="BMC Genomics">
        <title>Genomic basis of broad host range and environmental adaptability of Rhizobium tropici CIAT 899 and Rhizobium sp. PRF 81 which are used in inoculants for common bean (Phaseolus vulgaris L.).</title>
        <authorList>
            <person name="Ormeno-Orrillo E."/>
            <person name="Menna P."/>
            <person name="Almeida L.G."/>
            <person name="Ollero F.J."/>
            <person name="Nicolas M.F."/>
            <person name="Pains Rodrigues E."/>
            <person name="Shigueyoshi Nakatani A."/>
            <person name="Silva Batista J.S."/>
            <person name="Oliveira Chueire L.M."/>
            <person name="Souza R.C."/>
            <person name="Ribeiro Vasconcelos A.T."/>
            <person name="Megias M."/>
            <person name="Hungria M."/>
            <person name="Martinez-Romero E."/>
        </authorList>
    </citation>
    <scope>NUCLEOTIDE SEQUENCE [LARGE SCALE GENOMIC DNA]</scope>
    <source>
        <strain evidence="5 6">PRF 81</strain>
    </source>
</reference>
<keyword evidence="6" id="KW-1185">Reference proteome</keyword>
<organism evidence="5 6">
    <name type="scientific">Rhizobium freirei PRF 81</name>
    <dbReference type="NCBI Taxonomy" id="363754"/>
    <lineage>
        <taxon>Bacteria</taxon>
        <taxon>Pseudomonadati</taxon>
        <taxon>Pseudomonadota</taxon>
        <taxon>Alphaproteobacteria</taxon>
        <taxon>Hyphomicrobiales</taxon>
        <taxon>Rhizobiaceae</taxon>
        <taxon>Rhizobium/Agrobacterium group</taxon>
        <taxon>Rhizobium</taxon>
    </lineage>
</organism>
<evidence type="ECO:0000259" key="3">
    <source>
        <dbReference type="PROSITE" id="PS50914"/>
    </source>
</evidence>
<dbReference type="STRING" id="363754.RHSP_68990"/>
<dbReference type="InterPro" id="IPR000644">
    <property type="entry name" value="CBS_dom"/>
</dbReference>
<dbReference type="InterPro" id="IPR046342">
    <property type="entry name" value="CBS_dom_sf"/>
</dbReference>
<dbReference type="PANTHER" id="PTHR43080">
    <property type="entry name" value="CBS DOMAIN-CONTAINING PROTEIN CBSX3, MITOCHONDRIAL"/>
    <property type="match status" value="1"/>
</dbReference>
<dbReference type="PIRSF" id="PIRSF036990">
    <property type="entry name" value="UCP036990_CBS_BON"/>
    <property type="match status" value="1"/>
</dbReference>
<sequence length="229" mass="24685">MLVHAIMTSPAITVRPETSIADAAKTMLDNHVSGLPVVDAAGKLVGIVSEGDFIRRNELHTERKRSWLLELLTSSGTLAAEYVSTHGRTVEDVMTSDVVTVTTTTGLQDVVELMEKHHVKRLPVVSYGKLVGIISRSDLLKALVKALPAPATESRDHEIESAIINELATQGWSRAGSIRVKVVDGVAELSGGIMDERERQAAKVAAENVPGVRAVFDNLVYIDPYIGVV</sequence>
<evidence type="ECO:0000256" key="1">
    <source>
        <dbReference type="ARBA" id="ARBA00023122"/>
    </source>
</evidence>
<evidence type="ECO:0000256" key="2">
    <source>
        <dbReference type="PROSITE-ProRule" id="PRU00703"/>
    </source>
</evidence>
<feature type="domain" description="CBS" evidence="4">
    <location>
        <begin position="7"/>
        <end position="65"/>
    </location>
</feature>
<dbReference type="InterPro" id="IPR017080">
    <property type="entry name" value="UCP036990_CBS_BON"/>
</dbReference>
<comment type="caution">
    <text evidence="5">The sequence shown here is derived from an EMBL/GenBank/DDBJ whole genome shotgun (WGS) entry which is preliminary data.</text>
</comment>
<protein>
    <recommendedName>
        <fullName evidence="7">CBS domain-containing protein</fullName>
    </recommendedName>
</protein>
<dbReference type="Proteomes" id="UP000012429">
    <property type="component" value="Unassembled WGS sequence"/>
</dbReference>